<dbReference type="Gene3D" id="3.30.420.10">
    <property type="entry name" value="Ribonuclease H-like superfamily/Ribonuclease H"/>
    <property type="match status" value="1"/>
</dbReference>
<keyword evidence="3" id="KW-0808">Transferase</keyword>
<name>A0A558R5W0_9SPHN</name>
<feature type="region of interest" description="Disordered" evidence="1">
    <location>
        <begin position="129"/>
        <end position="151"/>
    </location>
</feature>
<organism evidence="3 4">
    <name type="scientific">Alterirhizorhabdus solaris</name>
    <dbReference type="NCBI Taxonomy" id="2529389"/>
    <lineage>
        <taxon>Bacteria</taxon>
        <taxon>Pseudomonadati</taxon>
        <taxon>Pseudomonadota</taxon>
        <taxon>Alphaproteobacteria</taxon>
        <taxon>Sphingomonadales</taxon>
        <taxon>Rhizorhabdaceae</taxon>
        <taxon>Alterirhizorhabdus</taxon>
    </lineage>
</organism>
<dbReference type="InterPro" id="IPR036397">
    <property type="entry name" value="RNaseH_sf"/>
</dbReference>
<evidence type="ECO:0000313" key="4">
    <source>
        <dbReference type="Proteomes" id="UP000318681"/>
    </source>
</evidence>
<dbReference type="GO" id="GO:0003964">
    <property type="term" value="F:RNA-directed DNA polymerase activity"/>
    <property type="evidence" value="ECO:0007669"/>
    <property type="project" value="UniProtKB-KW"/>
</dbReference>
<keyword evidence="4" id="KW-1185">Reference proteome</keyword>
<dbReference type="PANTHER" id="PTHR48475">
    <property type="entry name" value="RIBONUCLEASE H"/>
    <property type="match status" value="1"/>
</dbReference>
<accession>A0A558R5W0</accession>
<keyword evidence="3" id="KW-0548">Nucleotidyltransferase</keyword>
<dbReference type="InterPro" id="IPR002156">
    <property type="entry name" value="RNaseH_domain"/>
</dbReference>
<reference evidence="3 4" key="1">
    <citation type="submission" date="2019-07" db="EMBL/GenBank/DDBJ databases">
        <title>Sphingomonas solaris sp. nov., isolated from a solar panel from Boston, Massachusetts.</title>
        <authorList>
            <person name="Tanner K."/>
            <person name="Pascual J."/>
            <person name="Mancuso C."/>
            <person name="Pereto J."/>
            <person name="Khalil A."/>
            <person name="Vilanova C."/>
        </authorList>
    </citation>
    <scope>NUCLEOTIDE SEQUENCE [LARGE SCALE GENOMIC DNA]</scope>
    <source>
        <strain evidence="3 4">R4DWN</strain>
    </source>
</reference>
<dbReference type="GO" id="GO:0003676">
    <property type="term" value="F:nucleic acid binding"/>
    <property type="evidence" value="ECO:0007669"/>
    <property type="project" value="InterPro"/>
</dbReference>
<dbReference type="SUPFAM" id="SSF53098">
    <property type="entry name" value="Ribonuclease H-like"/>
    <property type="match status" value="1"/>
</dbReference>
<sequence>MKIFFDGGCQPNPGPMQVAVVMAGSTYVKTDMVVGDNNEAEWSALLYAVGLAAAAGLREAVFVGDSRLVIEQASGRWKCRSPHLKPYLTAFEQAVAAMPVVKLRHVTRSRNLAGIALAAVNETGARRLYSRGSATGRGRGTDPHDEDQRGG</sequence>
<dbReference type="AlphaFoldDB" id="A0A558R5W0"/>
<dbReference type="InterPro" id="IPR012337">
    <property type="entry name" value="RNaseH-like_sf"/>
</dbReference>
<dbReference type="OrthoDB" id="7508517at2"/>
<evidence type="ECO:0000259" key="2">
    <source>
        <dbReference type="Pfam" id="PF13456"/>
    </source>
</evidence>
<dbReference type="RefSeq" id="WP_145150215.1">
    <property type="nucleotide sequence ID" value="NZ_VNIM01000028.1"/>
</dbReference>
<dbReference type="Proteomes" id="UP000318681">
    <property type="component" value="Unassembled WGS sequence"/>
</dbReference>
<dbReference type="GO" id="GO:0004523">
    <property type="term" value="F:RNA-DNA hybrid ribonuclease activity"/>
    <property type="evidence" value="ECO:0007669"/>
    <property type="project" value="InterPro"/>
</dbReference>
<comment type="caution">
    <text evidence="3">The sequence shown here is derived from an EMBL/GenBank/DDBJ whole genome shotgun (WGS) entry which is preliminary data.</text>
</comment>
<dbReference type="PANTHER" id="PTHR48475:SF1">
    <property type="entry name" value="RNASE H TYPE-1 DOMAIN-CONTAINING PROTEIN"/>
    <property type="match status" value="1"/>
</dbReference>
<proteinExistence type="predicted"/>
<evidence type="ECO:0000256" key="1">
    <source>
        <dbReference type="SAM" id="MobiDB-lite"/>
    </source>
</evidence>
<dbReference type="EMBL" id="VNIM01000028">
    <property type="protein sequence ID" value="TVV74757.1"/>
    <property type="molecule type" value="Genomic_DNA"/>
</dbReference>
<feature type="domain" description="RNase H type-1" evidence="2">
    <location>
        <begin position="35"/>
        <end position="118"/>
    </location>
</feature>
<protein>
    <submittedName>
        <fullName evidence="3">Reverse transcriptase-like protein</fullName>
    </submittedName>
</protein>
<keyword evidence="3" id="KW-0695">RNA-directed DNA polymerase</keyword>
<feature type="compositionally biased region" description="Basic and acidic residues" evidence="1">
    <location>
        <begin position="139"/>
        <end position="151"/>
    </location>
</feature>
<gene>
    <name evidence="3" type="ORF">FOY91_08885</name>
</gene>
<dbReference type="Pfam" id="PF13456">
    <property type="entry name" value="RVT_3"/>
    <property type="match status" value="1"/>
</dbReference>
<evidence type="ECO:0000313" key="3">
    <source>
        <dbReference type="EMBL" id="TVV74757.1"/>
    </source>
</evidence>